<evidence type="ECO:0000256" key="7">
    <source>
        <dbReference type="ARBA" id="ARBA00022989"/>
    </source>
</evidence>
<dbReference type="Pfam" id="PF10510">
    <property type="entry name" value="PIG-S"/>
    <property type="match status" value="1"/>
</dbReference>
<dbReference type="STRING" id="644223.C4R4N8"/>
<evidence type="ECO:0000313" key="12">
    <source>
        <dbReference type="Proteomes" id="UP000000314"/>
    </source>
</evidence>
<dbReference type="OrthoDB" id="28748at2759"/>
<evidence type="ECO:0000256" key="6">
    <source>
        <dbReference type="ARBA" id="ARBA00022824"/>
    </source>
</evidence>
<dbReference type="EMBL" id="FN392321">
    <property type="protein sequence ID" value="CAY70524.1"/>
    <property type="molecule type" value="Genomic_DNA"/>
</dbReference>
<keyword evidence="7 10" id="KW-1133">Transmembrane helix</keyword>
<evidence type="ECO:0000256" key="4">
    <source>
        <dbReference type="ARBA" id="ARBA00022502"/>
    </source>
</evidence>
<dbReference type="GeneID" id="8199603"/>
<evidence type="ECO:0000256" key="10">
    <source>
        <dbReference type="SAM" id="Phobius"/>
    </source>
</evidence>
<sequence>MSESKSEILPPEPEEERSLRTLIFISVFSVIVLLGVPLWFLTTSLYRAELPVEEINNLSSTLKSQIHYDIPFYIELPKPMRYLVLETQELLDSKLAQLSSEHPFDVDYHVSLISGPKKSDLDYQIELVNSEDPNGEGLFISPYERRIVIRNSENVVVNKLVPDFISRVILDEVLKYEISVHQGLLTTNSGFEIPFKDKLKLTFNLFKGDGLPIDWDTSSLERYLDGALENFRTYLDLRVETQVIYFASLNINKDNLIIEDGQYLLTERNLSSFINYSDWGLEDSTTTDPTLNFIIYIPSEDTRPLKVQNSEHNSFLIAQYGGVLILNDIVDNQLSETDLMPILDIFTSQLYKLIGVPEHIESLTPKSPQIRVDIMMRLKIIENLQLAVDNLKSLITLSKRLSTINIPDFTIEHVNSAIENINQSIDKLNSREFVDSLKLSNEAIEESDRAFFSENMVQQAYFPDEHKMAVYLPLIGPIVMITCLMFLRVMKK</sequence>
<feature type="transmembrane region" description="Helical" evidence="10">
    <location>
        <begin position="21"/>
        <end position="41"/>
    </location>
</feature>
<dbReference type="AlphaFoldDB" id="C4R4N8"/>
<evidence type="ECO:0000256" key="1">
    <source>
        <dbReference type="ARBA" id="ARBA00004477"/>
    </source>
</evidence>
<gene>
    <name evidence="11" type="ordered locus">PAS_chr3_0475</name>
</gene>
<reference evidence="11 12" key="1">
    <citation type="journal article" date="2009" name="Nat. Biotechnol.">
        <title>Genome sequence of the recombinant protein production host Pichia pastoris.</title>
        <authorList>
            <person name="De Schutter K."/>
            <person name="Lin Y.C."/>
            <person name="Tiels P."/>
            <person name="Van Hecke A."/>
            <person name="Glinka S."/>
            <person name="Weber-Lehmann J."/>
            <person name="Rouze P."/>
            <person name="Van de Peer Y."/>
            <person name="Callewaert N."/>
        </authorList>
    </citation>
    <scope>NUCLEOTIDE SEQUENCE [LARGE SCALE GENOMIC DNA]</scope>
    <source>
        <strain evidence="12">GS115 / ATCC 20864</strain>
    </source>
</reference>
<dbReference type="Proteomes" id="UP000000314">
    <property type="component" value="Chromosome 3"/>
</dbReference>
<comment type="subcellular location">
    <subcellularLocation>
        <location evidence="1">Endoplasmic reticulum membrane</location>
        <topology evidence="1">Multi-pass membrane protein</topology>
    </subcellularLocation>
</comment>
<dbReference type="GO" id="GO:0016255">
    <property type="term" value="P:attachment of GPI anchor to protein"/>
    <property type="evidence" value="ECO:0007669"/>
    <property type="project" value="InterPro"/>
</dbReference>
<evidence type="ECO:0000313" key="11">
    <source>
        <dbReference type="EMBL" id="CAY70524.1"/>
    </source>
</evidence>
<dbReference type="InterPro" id="IPR019540">
    <property type="entry name" value="PtdIno-glycan_biosynth_class_S"/>
</dbReference>
<dbReference type="OMA" id="AEHKYAV"/>
<protein>
    <submittedName>
        <fullName evidence="11">Transmembrane protein subunit of the glycosylphosphatidylinositol transamidase complex</fullName>
    </submittedName>
</protein>
<keyword evidence="12" id="KW-1185">Reference proteome</keyword>
<keyword evidence="5 10" id="KW-0812">Transmembrane</keyword>
<dbReference type="KEGG" id="ppa:PAS_chr3_0475"/>
<feature type="transmembrane region" description="Helical" evidence="10">
    <location>
        <begin position="468"/>
        <end position="487"/>
    </location>
</feature>
<proteinExistence type="inferred from homology"/>
<comment type="similarity">
    <text evidence="3">Belongs to the PIGS family.</text>
</comment>
<dbReference type="InParanoid" id="C4R4N8"/>
<name>C4R4N8_KOMPG</name>
<dbReference type="eggNOG" id="KOG2459">
    <property type="taxonomic scope" value="Eukaryota"/>
</dbReference>
<evidence type="ECO:0000256" key="5">
    <source>
        <dbReference type="ARBA" id="ARBA00022692"/>
    </source>
</evidence>
<keyword evidence="9" id="KW-0325">Glycoprotein</keyword>
<comment type="pathway">
    <text evidence="2">Glycolipid biosynthesis; glycosylphosphatidylinositol-anchor biosynthesis.</text>
</comment>
<dbReference type="HOGENOM" id="CLU_010026_1_0_1"/>
<keyword evidence="8 10" id="KW-0472">Membrane</keyword>
<organism evidence="11 12">
    <name type="scientific">Komagataella phaffii (strain GS115 / ATCC 20864)</name>
    <name type="common">Yeast</name>
    <name type="synonym">Pichia pastoris</name>
    <dbReference type="NCBI Taxonomy" id="644223"/>
    <lineage>
        <taxon>Eukaryota</taxon>
        <taxon>Fungi</taxon>
        <taxon>Dikarya</taxon>
        <taxon>Ascomycota</taxon>
        <taxon>Saccharomycotina</taxon>
        <taxon>Pichiomycetes</taxon>
        <taxon>Pichiales</taxon>
        <taxon>Pichiaceae</taxon>
        <taxon>Komagataella</taxon>
    </lineage>
</organism>
<keyword evidence="6" id="KW-0256">Endoplasmic reticulum</keyword>
<dbReference type="PANTHER" id="PTHR21072">
    <property type="entry name" value="GPI TRANSAMIDASE COMPONENT PIG-S"/>
    <property type="match status" value="1"/>
</dbReference>
<dbReference type="GO" id="GO:0006506">
    <property type="term" value="P:GPI anchor biosynthetic process"/>
    <property type="evidence" value="ECO:0007669"/>
    <property type="project" value="UniProtKB-UniPathway"/>
</dbReference>
<evidence type="ECO:0000256" key="2">
    <source>
        <dbReference type="ARBA" id="ARBA00004687"/>
    </source>
</evidence>
<evidence type="ECO:0000256" key="8">
    <source>
        <dbReference type="ARBA" id="ARBA00023136"/>
    </source>
</evidence>
<evidence type="ECO:0000256" key="3">
    <source>
        <dbReference type="ARBA" id="ARBA00005316"/>
    </source>
</evidence>
<keyword evidence="4" id="KW-0337">GPI-anchor biosynthesis</keyword>
<dbReference type="GO" id="GO:0042765">
    <property type="term" value="C:GPI-anchor transamidase complex"/>
    <property type="evidence" value="ECO:0007669"/>
    <property type="project" value="InterPro"/>
</dbReference>
<dbReference type="RefSeq" id="XP_002492703.1">
    <property type="nucleotide sequence ID" value="XM_002492658.1"/>
</dbReference>
<dbReference type="PANTHER" id="PTHR21072:SF13">
    <property type="entry name" value="GPI TRANSAMIDASE COMPONENT PIG-S"/>
    <property type="match status" value="1"/>
</dbReference>
<accession>C4R4N8</accession>
<dbReference type="FunCoup" id="C4R4N8">
    <property type="interactions" value="782"/>
</dbReference>
<evidence type="ECO:0000256" key="9">
    <source>
        <dbReference type="ARBA" id="ARBA00023180"/>
    </source>
</evidence>
<dbReference type="UniPathway" id="UPA00196"/>